<dbReference type="RefSeq" id="WP_420240987.1">
    <property type="nucleotide sequence ID" value="NZ_BOPV01000001.1"/>
</dbReference>
<reference evidence="1" key="1">
    <citation type="submission" date="2021-02" db="EMBL/GenBank/DDBJ databases">
        <title>Genome sequence of Rhodospirillales sp. strain TMPK1 isolated from soil.</title>
        <authorList>
            <person name="Nakai R."/>
            <person name="Kusada H."/>
            <person name="Tamaki H."/>
        </authorList>
    </citation>
    <scope>NUCLEOTIDE SEQUENCE</scope>
    <source>
        <strain evidence="1">TMPK1</strain>
    </source>
</reference>
<name>A0A8S8X948_9PROT</name>
<dbReference type="Proteomes" id="UP000681075">
    <property type="component" value="Unassembled WGS sequence"/>
</dbReference>
<dbReference type="AlphaFoldDB" id="A0A8S8X948"/>
<evidence type="ECO:0000313" key="2">
    <source>
        <dbReference type="Proteomes" id="UP000681075"/>
    </source>
</evidence>
<dbReference type="InterPro" id="IPR014710">
    <property type="entry name" value="RmlC-like_jellyroll"/>
</dbReference>
<dbReference type="Pfam" id="PF14499">
    <property type="entry name" value="DUF4437"/>
    <property type="match status" value="1"/>
</dbReference>
<evidence type="ECO:0000313" key="1">
    <source>
        <dbReference type="EMBL" id="GIL38069.1"/>
    </source>
</evidence>
<dbReference type="EMBL" id="BOPV01000001">
    <property type="protein sequence ID" value="GIL38069.1"/>
    <property type="molecule type" value="Genomic_DNA"/>
</dbReference>
<proteinExistence type="predicted"/>
<protein>
    <recommendedName>
        <fullName evidence="3">DUF4437 domain-containing protein</fullName>
    </recommendedName>
</protein>
<accession>A0A8S8X948</accession>
<sequence length="273" mass="30446">MTRPWIEFVQSQKIAWKDDDGWAAAPGASVRILSRDSDTNAASLMLRLPKGWTAPAGALNVDEEFLVLEGAVEIGGTRYGKLGFAHFPAGYDAGARSAPEGAIILSFFDGKPVRSAARAYNEARLVKIEDAMHVPYTGNFHPEFPPGAGRKLLYVDPTTNDTTWILGTLPLRWAERAEIHPTVEEMYLLSGEVHGNRGVMRPGAYFWRPANVPHGPYGSLTGNLYFFRTKGGSLKTEYVEPERKFMWWPPYDAQLPQELEHARGETEPAPSWW</sequence>
<dbReference type="InterPro" id="IPR028013">
    <property type="entry name" value="DUF4437"/>
</dbReference>
<keyword evidence="2" id="KW-1185">Reference proteome</keyword>
<dbReference type="Gene3D" id="2.60.120.10">
    <property type="entry name" value="Jelly Rolls"/>
    <property type="match status" value="1"/>
</dbReference>
<gene>
    <name evidence="1" type="ORF">TMPK1_03060</name>
</gene>
<dbReference type="InterPro" id="IPR011051">
    <property type="entry name" value="RmlC_Cupin_sf"/>
</dbReference>
<comment type="caution">
    <text evidence="1">The sequence shown here is derived from an EMBL/GenBank/DDBJ whole genome shotgun (WGS) entry which is preliminary data.</text>
</comment>
<organism evidence="1 2">
    <name type="scientific">Roseiterribacter gracilis</name>
    <dbReference type="NCBI Taxonomy" id="2812848"/>
    <lineage>
        <taxon>Bacteria</taxon>
        <taxon>Pseudomonadati</taxon>
        <taxon>Pseudomonadota</taxon>
        <taxon>Alphaproteobacteria</taxon>
        <taxon>Rhodospirillales</taxon>
        <taxon>Roseiterribacteraceae</taxon>
        <taxon>Roseiterribacter</taxon>
    </lineage>
</organism>
<evidence type="ECO:0008006" key="3">
    <source>
        <dbReference type="Google" id="ProtNLM"/>
    </source>
</evidence>
<dbReference type="SUPFAM" id="SSF51182">
    <property type="entry name" value="RmlC-like cupins"/>
    <property type="match status" value="2"/>
</dbReference>